<evidence type="ECO:0000256" key="4">
    <source>
        <dbReference type="ARBA" id="ARBA00023242"/>
    </source>
</evidence>
<feature type="region of interest" description="Disordered" evidence="7">
    <location>
        <begin position="622"/>
        <end position="654"/>
    </location>
</feature>
<feature type="compositionally biased region" description="Polar residues" evidence="7">
    <location>
        <begin position="956"/>
        <end position="970"/>
    </location>
</feature>
<keyword evidence="2 5" id="KW-0853">WD repeat</keyword>
<feature type="compositionally biased region" description="Low complexity" evidence="7">
    <location>
        <begin position="1590"/>
        <end position="1604"/>
    </location>
</feature>
<feature type="region of interest" description="Disordered" evidence="7">
    <location>
        <begin position="1837"/>
        <end position="1934"/>
    </location>
</feature>
<feature type="coiled-coil region" evidence="6">
    <location>
        <begin position="729"/>
        <end position="756"/>
    </location>
</feature>
<feature type="compositionally biased region" description="Polar residues" evidence="7">
    <location>
        <begin position="1915"/>
        <end position="1925"/>
    </location>
</feature>
<feature type="compositionally biased region" description="Polar residues" evidence="7">
    <location>
        <begin position="1841"/>
        <end position="1856"/>
    </location>
</feature>
<feature type="region of interest" description="Disordered" evidence="7">
    <location>
        <begin position="1722"/>
        <end position="1794"/>
    </location>
</feature>
<feature type="region of interest" description="Disordered" evidence="7">
    <location>
        <begin position="54"/>
        <end position="83"/>
    </location>
</feature>
<feature type="compositionally biased region" description="Polar residues" evidence="7">
    <location>
        <begin position="1619"/>
        <end position="1634"/>
    </location>
</feature>
<dbReference type="SMART" id="SM00320">
    <property type="entry name" value="WD40"/>
    <property type="match status" value="6"/>
</dbReference>
<dbReference type="EMBL" id="QEAP01000124">
    <property type="protein sequence ID" value="TPX74476.1"/>
    <property type="molecule type" value="Genomic_DNA"/>
</dbReference>
<dbReference type="Proteomes" id="UP000320333">
    <property type="component" value="Unassembled WGS sequence"/>
</dbReference>
<accession>A0A507FGR8</accession>
<feature type="compositionally biased region" description="Low complexity" evidence="7">
    <location>
        <begin position="1675"/>
        <end position="1687"/>
    </location>
</feature>
<evidence type="ECO:0000313" key="9">
    <source>
        <dbReference type="Proteomes" id="UP000320333"/>
    </source>
</evidence>
<name>A0A507FGR8_9FUNG</name>
<feature type="region of interest" description="Disordered" evidence="7">
    <location>
        <begin position="1574"/>
        <end position="1695"/>
    </location>
</feature>
<feature type="region of interest" description="Disordered" evidence="7">
    <location>
        <begin position="400"/>
        <end position="433"/>
    </location>
</feature>
<evidence type="ECO:0000256" key="2">
    <source>
        <dbReference type="ARBA" id="ARBA00022574"/>
    </source>
</evidence>
<feature type="compositionally biased region" description="Acidic residues" evidence="7">
    <location>
        <begin position="1768"/>
        <end position="1777"/>
    </location>
</feature>
<evidence type="ECO:0000256" key="6">
    <source>
        <dbReference type="SAM" id="Coils"/>
    </source>
</evidence>
<evidence type="ECO:0000256" key="5">
    <source>
        <dbReference type="PROSITE-ProRule" id="PRU00221"/>
    </source>
</evidence>
<feature type="compositionally biased region" description="Polar residues" evidence="7">
    <location>
        <begin position="1660"/>
        <end position="1674"/>
    </location>
</feature>
<keyword evidence="4" id="KW-0539">Nucleus</keyword>
<keyword evidence="6" id="KW-0175">Coiled coil</keyword>
<sequence>MQVVSAVAVSSSGTTSACVLRVDGSDGGEGVDAVVVGSRDGMMRIVRVDHGRERRVADHPMLPTDLPPSRSSTPSLHQLHSAQPHVSNQQLLLLCHSSPARNNIAFAPSDSPTATHQHAASNTQVAVSAVSCCVLSPTLSPSLHPTHPEYPASAEQLSSLPDNSHRSILVSGGDDGSIVVWHLSLVQTASNQPLTAYRALDLQSAHAAAVSSIVMDPSSHSFYSASFDKLIRHWDALTGRQIASFESSHTRPILALSLHTSSLFSCSLDGNVCIFDTASRECVRILSAPSSSPSASLSNTNGANSTSQHLPNELLAMAVGLNVVYAGARDGSVKIWNISSGKLVKVLGASKSASSPSSLSTMSIGSSIVNALGSLVSNGDDKHETGSSEDTVVQTTMSDETVVDPASSPGSSSPQVSSQSIPKQQGRNSPSSLVEAVVGPIQRRASNLVLAEQFVQSAGNIITKTLFGDAASPSSGVSPHASSPNSHNFSNSASAVRTICVGVVPGQIFVAGDDAIIYEWDVKSGTIVRKFDSHSAGILWLHVEKPQENGSGGRLYSASLDGCVRVFDLEGSTTSQFQPLPYPKGGHRAMLMSGSKISRRISMPVLSSSSYSPHASGIYAASNSNSNPNMHPLRLHTPSPPASPTPSPSKALYPYSSQLSADDQLQKQKQQLQQQQQDASTIATLRAQLERAHALLSTQSQLTHKLKSELTVTRSHIATVKSDLTARQAEVSHLRAAGLERQVKRLEQEARDSRDAALVALEYITRQGSSVGLEIEVEVMGVMRLLESPWTPLNPDGDGLIGVSGVKVVPRFWESDSEFDSDVDVDLDETEAWWRIVKEEDEEERKRIMSAREKQRQKQAQLQNARNEERELQNHKRSTVTFKMDAPPLDSSDMNDDSTTEEEEDSPRFAATTDASLGLIATQPQRRSKRSHRWSTMSLTRPVLAYHESFRKPVGMQSQSPDALTYSRSNSDSEKDTEDENDAPLLSALAKKKNHRASIGSFTEPPAKGGLLVWSKGFLERIPEDDAYLEGKEDVFLARVRNSTTSGLQNDGYSRRSSAIDMIAMQELESASDADDGHGDGRRDASRSLYTAYDSAQTWPVSPVIEDEDDAAGTFSKSNVLPYTIGAEQNVPQPENEGVLKWQQQQTQETISAALEDNEEFSSILWNPKRSSSIKIQASRNNSIPAEKVNAADAILWGGPVKSKSPIGSTTASQAQAQPNPTTLPLEPAEAILFSGPVKSGKLEIPPTVASTEDLMGDAESVMWTGSVKSKKSIRKNVGISKSVTEHEAKNDLDEQEEEMLDAESVVFKGKVKSKKATAKQAKSLAGSANAADEDDMMDAESVVFRGKIKSKKSTAKQAKSLAGSIGAEEDQDVLDDAESVVFKGKVKSKKATAKQAKSLAGSIGNELDLDDAESIVFQGPVKSKKSTKEQARSVNDGSTFLAEDAEAIMYRGSVRSQNQPGKSNSLLQDAESIVSEDAESVIWQGSVKSKSKKARSVATAALSLGGGGEFDMSVPSIPLPFQANPDLDSILWNGAVKSENRKSVRSTKHILENDPYHAMVLSPEWQPQKMAIPETSGTDFESDKPKFQPMPSNFSSSAPAFSPGISKPLRPALKASNGEGTSGKSTSTLNEQSGFGDFAKVSDQNATSSAVASGKGVVRTSTRPGPSSASDTLPPQVATPAAAAPPSIVPTNQVKPKSSWLFSPISSIMQAVADQFVAEPEATGSAGGLAVANKEESEDEEVSQKLEAPEPLSSRPASSQKSFPDAIDVEDEANVEDDGRSSRSSSSSLYSVRRSKSFDARMLMSSDFESPSSTRRHSFHAIENFQLFDDSPILDDAQSEMGSYSSSMDPKSSVFTAPASDEDERPLTPTRTTSSYQKLHHEVVSSNNRIKKRGSVSSSLHASPQQQQQLQSHRYTSANTTSGTFKRPSLRPTIEDDQDELLDEEAVTPAVDKLAAAFESALEAAIERPWSLVPKWLVIDDRQQTQGQA</sequence>
<evidence type="ECO:0000313" key="8">
    <source>
        <dbReference type="EMBL" id="TPX74476.1"/>
    </source>
</evidence>
<dbReference type="STRING" id="246404.A0A507FGR8"/>
<dbReference type="OrthoDB" id="2131298at2759"/>
<dbReference type="PANTHER" id="PTHR19848">
    <property type="entry name" value="WD40 REPEAT PROTEIN"/>
    <property type="match status" value="1"/>
</dbReference>
<feature type="compositionally biased region" description="Pro residues" evidence="7">
    <location>
        <begin position="638"/>
        <end position="647"/>
    </location>
</feature>
<organism evidence="8 9">
    <name type="scientific">Chytriomyces confervae</name>
    <dbReference type="NCBI Taxonomy" id="246404"/>
    <lineage>
        <taxon>Eukaryota</taxon>
        <taxon>Fungi</taxon>
        <taxon>Fungi incertae sedis</taxon>
        <taxon>Chytridiomycota</taxon>
        <taxon>Chytridiomycota incertae sedis</taxon>
        <taxon>Chytridiomycetes</taxon>
        <taxon>Chytridiales</taxon>
        <taxon>Chytriomycetaceae</taxon>
        <taxon>Chytriomyces</taxon>
    </lineage>
</organism>
<feature type="region of interest" description="Disordered" evidence="7">
    <location>
        <begin position="847"/>
        <end position="935"/>
    </location>
</feature>
<protein>
    <recommendedName>
        <fullName evidence="10">WD40 repeat-like protein</fullName>
    </recommendedName>
</protein>
<feature type="compositionally biased region" description="Polar residues" evidence="7">
    <location>
        <begin position="1643"/>
        <end position="1652"/>
    </location>
</feature>
<dbReference type="PROSITE" id="PS50294">
    <property type="entry name" value="WD_REPEATS_REGION"/>
    <property type="match status" value="1"/>
</dbReference>
<feature type="compositionally biased region" description="Acidic residues" evidence="7">
    <location>
        <begin position="893"/>
        <end position="905"/>
    </location>
</feature>
<dbReference type="GO" id="GO:0000027">
    <property type="term" value="P:ribosomal large subunit assembly"/>
    <property type="evidence" value="ECO:0007669"/>
    <property type="project" value="TreeGrafter"/>
</dbReference>
<feature type="repeat" description="WD" evidence="5">
    <location>
        <begin position="322"/>
        <end position="346"/>
    </location>
</feature>
<feature type="compositionally biased region" description="Low complexity" evidence="7">
    <location>
        <begin position="1783"/>
        <end position="1793"/>
    </location>
</feature>
<feature type="compositionally biased region" description="Low complexity" evidence="7">
    <location>
        <begin position="1898"/>
        <end position="1914"/>
    </location>
</feature>
<feature type="repeat" description="WD" evidence="5">
    <location>
        <begin position="150"/>
        <end position="191"/>
    </location>
</feature>
<evidence type="ECO:0000256" key="3">
    <source>
        <dbReference type="ARBA" id="ARBA00022737"/>
    </source>
</evidence>
<dbReference type="Gene3D" id="2.130.10.10">
    <property type="entry name" value="YVTN repeat-like/Quinoprotein amine dehydrogenase"/>
    <property type="match status" value="2"/>
</dbReference>
<dbReference type="GO" id="GO:0005730">
    <property type="term" value="C:nucleolus"/>
    <property type="evidence" value="ECO:0007669"/>
    <property type="project" value="TreeGrafter"/>
</dbReference>
<keyword evidence="3" id="KW-0677">Repeat</keyword>
<dbReference type="InterPro" id="IPR001680">
    <property type="entry name" value="WD40_rpt"/>
</dbReference>
<evidence type="ECO:0000256" key="7">
    <source>
        <dbReference type="SAM" id="MobiDB-lite"/>
    </source>
</evidence>
<evidence type="ECO:0008006" key="10">
    <source>
        <dbReference type="Google" id="ProtNLM"/>
    </source>
</evidence>
<dbReference type="PROSITE" id="PS50082">
    <property type="entry name" value="WD_REPEATS_2"/>
    <property type="match status" value="3"/>
</dbReference>
<dbReference type="InterPro" id="IPR015943">
    <property type="entry name" value="WD40/YVTN_repeat-like_dom_sf"/>
</dbReference>
<dbReference type="PANTHER" id="PTHR19848:SF0">
    <property type="entry name" value="NOTCHLESS PROTEIN HOMOLOG 1"/>
    <property type="match status" value="1"/>
</dbReference>
<dbReference type="InterPro" id="IPR011047">
    <property type="entry name" value="Quinoprotein_ADH-like_sf"/>
</dbReference>
<gene>
    <name evidence="8" type="ORF">CcCBS67573_g04251</name>
</gene>
<feature type="region of interest" description="Disordered" evidence="7">
    <location>
        <begin position="950"/>
        <end position="982"/>
    </location>
</feature>
<feature type="compositionally biased region" description="Basic and acidic residues" evidence="7">
    <location>
        <begin position="847"/>
        <end position="856"/>
    </location>
</feature>
<feature type="repeat" description="WD" evidence="5">
    <location>
        <begin position="203"/>
        <end position="244"/>
    </location>
</feature>
<comment type="subcellular location">
    <subcellularLocation>
        <location evidence="1">Nucleus</location>
    </subcellularLocation>
</comment>
<comment type="caution">
    <text evidence="8">The sequence shown here is derived from an EMBL/GenBank/DDBJ whole genome shotgun (WGS) entry which is preliminary data.</text>
</comment>
<feature type="compositionally biased region" description="Low complexity" evidence="7">
    <location>
        <begin position="405"/>
        <end position="425"/>
    </location>
</feature>
<dbReference type="Pfam" id="PF00400">
    <property type="entry name" value="WD40"/>
    <property type="match status" value="1"/>
</dbReference>
<feature type="compositionally biased region" description="Polar residues" evidence="7">
    <location>
        <begin position="69"/>
        <end position="83"/>
    </location>
</feature>
<reference evidence="8 9" key="1">
    <citation type="journal article" date="2019" name="Sci. Rep.">
        <title>Comparative genomics of chytrid fungi reveal insights into the obligate biotrophic and pathogenic lifestyle of Synchytrium endobioticum.</title>
        <authorList>
            <person name="van de Vossenberg B.T.L.H."/>
            <person name="Warris S."/>
            <person name="Nguyen H.D.T."/>
            <person name="van Gent-Pelzer M.P.E."/>
            <person name="Joly D.L."/>
            <person name="van de Geest H.C."/>
            <person name="Bonants P.J.M."/>
            <person name="Smith D.S."/>
            <person name="Levesque C.A."/>
            <person name="van der Lee T.A.J."/>
        </authorList>
    </citation>
    <scope>NUCLEOTIDE SEQUENCE [LARGE SCALE GENOMIC DNA]</scope>
    <source>
        <strain evidence="8 9">CBS 675.73</strain>
    </source>
</reference>
<evidence type="ECO:0000256" key="1">
    <source>
        <dbReference type="ARBA" id="ARBA00004123"/>
    </source>
</evidence>
<dbReference type="SUPFAM" id="SSF50998">
    <property type="entry name" value="Quinoprotein alcohol dehydrogenase-like"/>
    <property type="match status" value="1"/>
</dbReference>
<proteinExistence type="predicted"/>
<keyword evidence="9" id="KW-1185">Reference proteome</keyword>